<comment type="similarity">
    <text evidence="2">Belongs to the MYBBP1A family.</text>
</comment>
<feature type="region of interest" description="Disordered" evidence="5">
    <location>
        <begin position="1"/>
        <end position="49"/>
    </location>
</feature>
<keyword evidence="7" id="KW-1185">Reference proteome</keyword>
<feature type="region of interest" description="Disordered" evidence="5">
    <location>
        <begin position="754"/>
        <end position="790"/>
    </location>
</feature>
<dbReference type="OrthoDB" id="342531at2759"/>
<organism evidence="6 7">
    <name type="scientific">Ophiocordyceps sinensis</name>
    <dbReference type="NCBI Taxonomy" id="72228"/>
    <lineage>
        <taxon>Eukaryota</taxon>
        <taxon>Fungi</taxon>
        <taxon>Dikarya</taxon>
        <taxon>Ascomycota</taxon>
        <taxon>Pezizomycotina</taxon>
        <taxon>Sordariomycetes</taxon>
        <taxon>Hypocreomycetidae</taxon>
        <taxon>Hypocreales</taxon>
        <taxon>Ophiocordycipitaceae</taxon>
        <taxon>Ophiocordyceps</taxon>
    </lineage>
</organism>
<evidence type="ECO:0008006" key="8">
    <source>
        <dbReference type="Google" id="ProtNLM"/>
    </source>
</evidence>
<comment type="subcellular location">
    <subcellularLocation>
        <location evidence="1">Nucleus</location>
    </subcellularLocation>
</comment>
<dbReference type="InterPro" id="IPR007015">
    <property type="entry name" value="DNA_pol_V/MYBBP1A"/>
</dbReference>
<feature type="compositionally biased region" description="Gly residues" evidence="5">
    <location>
        <begin position="755"/>
        <end position="764"/>
    </location>
</feature>
<evidence type="ECO:0000256" key="3">
    <source>
        <dbReference type="ARBA" id="ARBA00023242"/>
    </source>
</evidence>
<evidence type="ECO:0000313" key="6">
    <source>
        <dbReference type="EMBL" id="KAF4512521.1"/>
    </source>
</evidence>
<evidence type="ECO:0000256" key="2">
    <source>
        <dbReference type="ARBA" id="ARBA00006809"/>
    </source>
</evidence>
<evidence type="ECO:0000313" key="7">
    <source>
        <dbReference type="Proteomes" id="UP000557566"/>
    </source>
</evidence>
<protein>
    <recommendedName>
        <fullName evidence="8">DNA polymerase V</fullName>
    </recommendedName>
</protein>
<keyword evidence="3" id="KW-0539">Nucleus</keyword>
<dbReference type="PANTHER" id="PTHR13213:SF2">
    <property type="entry name" value="MYB-BINDING PROTEIN 1A"/>
    <property type="match status" value="1"/>
</dbReference>
<comment type="caution">
    <text evidence="6">The sequence shown here is derived from an EMBL/GenBank/DDBJ whole genome shotgun (WGS) entry which is preliminary data.</text>
</comment>
<dbReference type="InterPro" id="IPR016024">
    <property type="entry name" value="ARM-type_fold"/>
</dbReference>
<sequence length="1018" mass="110842">MGGKRKRGTKEGSNSGPGLPKRAKGDSKVPPAVTRPSLEPAPFAEAPVADQRRREAALYNLLGSEDEGDRIAAADCIVSSLLGDEGVPEPVLQRHLDRRLFRGLASGRNASRLGFSLVITEILSQLFGPKSSLESKYPGLTFDAVLALLVDKTQAAGSGQEERDHYFGQLFGIECFVRSGVLFADTSKWNSVLDLLLKLGNKKIWLRSQCGWVLVQALEQLSEDEVKNSLSEIEAAGLAKTPEGAAAWLVALNRYPDLKLKPWRNPLSHKSLGDLAAVLKESFKVSNQDSDEKAQSNGKQVGWSAQLHFVWDIILGCLVKGDAEADLNGLNQFWSRVVDDGLFSKNATDGQKFKGFMVFQKMLQGLADQDAKLGCLFSKNFMTCLMNQAAKEDRYLHRAAVKALKTIESVVSAHPGALIPVLGNLLGKNGVYSFDQRTSTKTVDKLLQNVNRQNAEGALVIIRQPISSLKQREDDEAKATLRLYADYLSKVLNAFASDAPAESPSDAKRGTTYGPILQELSALAYSQPEGIPQGALTEQLRDHCRSRIESSLARLTRRTDDFKTFCDAVASIDPASRTMTEEIESAINDALSRMKKLLKNKSKKKDEKGLAQGLAMLHAVSIFQLYNENPDAMEVLDDLAQFSDRLTTGRAGDEGEGRSELLVEILLSMVARPSSLMRQISQQVFDAFTGQISAQGLALLTDPLASGESTKGEKELFNMEEDGMEIDGSGSSDEDADADSDVEIDSDVEFVRLAGSGGEGSEGGSGDDDESSDEEGKKDEAAGGQAPQDLDELVGKILNSHRLDKDDDAIESCSDGDMSDSEMLALDEKLAEVFRQRTKSRPDGKKQKKDAKQSVVNFKHRILALVDVYVRNEALNPLAFSLLVPLLRLMRTTSTKPLASRACEIILNYQRGCRKARGGGRDEDKGTAVAAGDLLPLLLEVHGEAVQSNSHAYAKAASASSLIVASAMFAADREAIKQMAAVYAKTQSEWVLGEARLQNSFFADWNNWCQNHASQARP</sequence>
<gene>
    <name evidence="6" type="ORF">G6O67_001650</name>
</gene>
<dbReference type="GO" id="GO:0000182">
    <property type="term" value="F:rDNA binding"/>
    <property type="evidence" value="ECO:0007669"/>
    <property type="project" value="TreeGrafter"/>
</dbReference>
<accession>A0A8H4PY45</accession>
<reference evidence="6 7" key="1">
    <citation type="journal article" date="2020" name="Genome Biol. Evol.">
        <title>A new high-quality draft genome assembly of the Chinese cordyceps Ophiocordyceps sinensis.</title>
        <authorList>
            <person name="Shu R."/>
            <person name="Zhang J."/>
            <person name="Meng Q."/>
            <person name="Zhang H."/>
            <person name="Zhou G."/>
            <person name="Li M."/>
            <person name="Wu P."/>
            <person name="Zhao Y."/>
            <person name="Chen C."/>
            <person name="Qin Q."/>
        </authorList>
    </citation>
    <scope>NUCLEOTIDE SEQUENCE [LARGE SCALE GENOMIC DNA]</scope>
    <source>
        <strain evidence="6 7">IOZ07</strain>
    </source>
</reference>
<dbReference type="GO" id="GO:0006355">
    <property type="term" value="P:regulation of DNA-templated transcription"/>
    <property type="evidence" value="ECO:0007669"/>
    <property type="project" value="InterPro"/>
</dbReference>
<proteinExistence type="inferred from homology"/>
<dbReference type="Proteomes" id="UP000557566">
    <property type="component" value="Unassembled WGS sequence"/>
</dbReference>
<dbReference type="EMBL" id="JAAVMX010000002">
    <property type="protein sequence ID" value="KAF4512521.1"/>
    <property type="molecule type" value="Genomic_DNA"/>
</dbReference>
<dbReference type="AlphaFoldDB" id="A0A8H4PY45"/>
<keyword evidence="4" id="KW-0175">Coiled coil</keyword>
<dbReference type="GO" id="GO:0005730">
    <property type="term" value="C:nucleolus"/>
    <property type="evidence" value="ECO:0007669"/>
    <property type="project" value="InterPro"/>
</dbReference>
<name>A0A8H4PY45_9HYPO</name>
<evidence type="ECO:0000256" key="5">
    <source>
        <dbReference type="SAM" id="MobiDB-lite"/>
    </source>
</evidence>
<evidence type="ECO:0000256" key="4">
    <source>
        <dbReference type="SAM" id="Coils"/>
    </source>
</evidence>
<dbReference type="PANTHER" id="PTHR13213">
    <property type="entry name" value="MYB-BINDING PROTEIN 1A FAMILY MEMBER"/>
    <property type="match status" value="1"/>
</dbReference>
<evidence type="ECO:0000256" key="1">
    <source>
        <dbReference type="ARBA" id="ARBA00004123"/>
    </source>
</evidence>
<dbReference type="SUPFAM" id="SSF48371">
    <property type="entry name" value="ARM repeat"/>
    <property type="match status" value="1"/>
</dbReference>
<dbReference type="Pfam" id="PF04931">
    <property type="entry name" value="DNA_pol_phi"/>
    <property type="match status" value="1"/>
</dbReference>
<feature type="coiled-coil region" evidence="4">
    <location>
        <begin position="580"/>
        <end position="607"/>
    </location>
</feature>